<evidence type="ECO:0000256" key="8">
    <source>
        <dbReference type="ARBA" id="ARBA00038436"/>
    </source>
</evidence>
<keyword evidence="2 9" id="KW-0813">Transport</keyword>
<dbReference type="OrthoDB" id="9791324at2"/>
<dbReference type="PATRIC" id="fig|1122207.3.peg.2192"/>
<comment type="similarity">
    <text evidence="8 9">Belongs to the TRAP transporter small permease family.</text>
</comment>
<dbReference type="PANTHER" id="PTHR35011:SF5">
    <property type="entry name" value="SIALIC ACID TRAP TRANSPORTER SMALL PERMEASE PROTEIN SIAQ"/>
    <property type="match status" value="1"/>
</dbReference>
<evidence type="ECO:0000256" key="4">
    <source>
        <dbReference type="ARBA" id="ARBA00022519"/>
    </source>
</evidence>
<evidence type="ECO:0000256" key="1">
    <source>
        <dbReference type="ARBA" id="ARBA00004429"/>
    </source>
</evidence>
<feature type="transmembrane region" description="Helical" evidence="9">
    <location>
        <begin position="12"/>
        <end position="33"/>
    </location>
</feature>
<comment type="function">
    <text evidence="9">Part of the tripartite ATP-independent periplasmic (TRAP) transport system.</text>
</comment>
<dbReference type="InterPro" id="IPR007387">
    <property type="entry name" value="TRAP_DctQ"/>
</dbReference>
<dbReference type="AlphaFoldDB" id="X7E306"/>
<dbReference type="PANTHER" id="PTHR35011">
    <property type="entry name" value="2,3-DIKETO-L-GULONATE TRAP TRANSPORTER SMALL PERMEASE PROTEIN YIAM"/>
    <property type="match status" value="1"/>
</dbReference>
<dbReference type="Pfam" id="PF04290">
    <property type="entry name" value="DctQ"/>
    <property type="match status" value="1"/>
</dbReference>
<keyword evidence="3" id="KW-1003">Cell membrane</keyword>
<dbReference type="Proteomes" id="UP000054058">
    <property type="component" value="Unassembled WGS sequence"/>
</dbReference>
<dbReference type="STRING" id="1122207.MUS1_15215"/>
<evidence type="ECO:0000256" key="3">
    <source>
        <dbReference type="ARBA" id="ARBA00022475"/>
    </source>
</evidence>
<evidence type="ECO:0000313" key="11">
    <source>
        <dbReference type="EMBL" id="ETX10265.1"/>
    </source>
</evidence>
<reference evidence="11 12" key="1">
    <citation type="submission" date="2014-01" db="EMBL/GenBank/DDBJ databases">
        <title>Marinomonas ushuaiensis DSM 15871 Genome Sequencing.</title>
        <authorList>
            <person name="Lai Q."/>
            <person name="Shao Z.S."/>
        </authorList>
    </citation>
    <scope>NUCLEOTIDE SEQUENCE [LARGE SCALE GENOMIC DNA]</scope>
    <source>
        <strain evidence="11 12">DSM 15871</strain>
    </source>
</reference>
<proteinExistence type="inferred from homology"/>
<keyword evidence="12" id="KW-1185">Reference proteome</keyword>
<dbReference type="GO" id="GO:0015740">
    <property type="term" value="P:C4-dicarboxylate transport"/>
    <property type="evidence" value="ECO:0007669"/>
    <property type="project" value="TreeGrafter"/>
</dbReference>
<protein>
    <recommendedName>
        <fullName evidence="9">TRAP transporter small permease protein</fullName>
    </recommendedName>
</protein>
<organism evidence="11 12">
    <name type="scientific">Marinomonas ushuaiensis DSM 15871</name>
    <dbReference type="NCBI Taxonomy" id="1122207"/>
    <lineage>
        <taxon>Bacteria</taxon>
        <taxon>Pseudomonadati</taxon>
        <taxon>Pseudomonadota</taxon>
        <taxon>Gammaproteobacteria</taxon>
        <taxon>Oceanospirillales</taxon>
        <taxon>Oceanospirillaceae</taxon>
        <taxon>Marinomonas</taxon>
    </lineage>
</organism>
<feature type="domain" description="Tripartite ATP-independent periplasmic transporters DctQ component" evidence="10">
    <location>
        <begin position="24"/>
        <end position="154"/>
    </location>
</feature>
<dbReference type="EMBL" id="JAMB01000009">
    <property type="protein sequence ID" value="ETX10265.1"/>
    <property type="molecule type" value="Genomic_DNA"/>
</dbReference>
<feature type="transmembrane region" description="Helical" evidence="9">
    <location>
        <begin position="53"/>
        <end position="72"/>
    </location>
</feature>
<dbReference type="InterPro" id="IPR055348">
    <property type="entry name" value="DctQ"/>
</dbReference>
<dbReference type="GO" id="GO:0005886">
    <property type="term" value="C:plasma membrane"/>
    <property type="evidence" value="ECO:0007669"/>
    <property type="project" value="UniProtKB-SubCell"/>
</dbReference>
<accession>X7E306</accession>
<dbReference type="RefSeq" id="WP_036162325.1">
    <property type="nucleotide sequence ID" value="NZ_JAMB01000009.1"/>
</dbReference>
<sequence length="164" mass="18568">MIKSILESLCNVLRVLLAILVGALVVPVIMQVIARYTGIIPVYLWTEELSTFIFVWVVMVGSVIAVWDGIHFDVQVIPDSANPLILFFQKAIVFALVGMFGAMFFWYGIHYTEFGNNQRSVMMQANLAAIHITVPLAGFLWCVFSLYRLVEAFQQYRLTKKVTA</sequence>
<evidence type="ECO:0000256" key="7">
    <source>
        <dbReference type="ARBA" id="ARBA00023136"/>
    </source>
</evidence>
<name>X7E306_9GAMM</name>
<gene>
    <name evidence="11" type="ORF">MUS1_15215</name>
</gene>
<comment type="subunit">
    <text evidence="9">The complex comprises the extracytoplasmic solute receptor protein and the two transmembrane proteins.</text>
</comment>
<evidence type="ECO:0000256" key="2">
    <source>
        <dbReference type="ARBA" id="ARBA00022448"/>
    </source>
</evidence>
<evidence type="ECO:0000259" key="10">
    <source>
        <dbReference type="Pfam" id="PF04290"/>
    </source>
</evidence>
<feature type="transmembrane region" description="Helical" evidence="9">
    <location>
        <begin position="127"/>
        <end position="150"/>
    </location>
</feature>
<comment type="subcellular location">
    <subcellularLocation>
        <location evidence="1 9">Cell inner membrane</location>
        <topology evidence="1 9">Multi-pass membrane protein</topology>
    </subcellularLocation>
</comment>
<keyword evidence="4 9" id="KW-0997">Cell inner membrane</keyword>
<keyword evidence="6 9" id="KW-1133">Transmembrane helix</keyword>
<comment type="caution">
    <text evidence="11">The sequence shown here is derived from an EMBL/GenBank/DDBJ whole genome shotgun (WGS) entry which is preliminary data.</text>
</comment>
<evidence type="ECO:0000256" key="9">
    <source>
        <dbReference type="RuleBase" id="RU369079"/>
    </source>
</evidence>
<feature type="transmembrane region" description="Helical" evidence="9">
    <location>
        <begin position="84"/>
        <end position="107"/>
    </location>
</feature>
<evidence type="ECO:0000313" key="12">
    <source>
        <dbReference type="Proteomes" id="UP000054058"/>
    </source>
</evidence>
<evidence type="ECO:0000256" key="6">
    <source>
        <dbReference type="ARBA" id="ARBA00022989"/>
    </source>
</evidence>
<evidence type="ECO:0000256" key="5">
    <source>
        <dbReference type="ARBA" id="ARBA00022692"/>
    </source>
</evidence>
<dbReference type="GO" id="GO:0022857">
    <property type="term" value="F:transmembrane transporter activity"/>
    <property type="evidence" value="ECO:0007669"/>
    <property type="project" value="UniProtKB-UniRule"/>
</dbReference>
<keyword evidence="7 9" id="KW-0472">Membrane</keyword>
<keyword evidence="5 9" id="KW-0812">Transmembrane</keyword>
<dbReference type="eggNOG" id="COG3090">
    <property type="taxonomic scope" value="Bacteria"/>
</dbReference>